<dbReference type="GO" id="GO:0016020">
    <property type="term" value="C:membrane"/>
    <property type="evidence" value="ECO:0007669"/>
    <property type="project" value="InterPro"/>
</dbReference>
<accession>A0A2I0IED5</accession>
<keyword evidence="2" id="KW-1133">Transmembrane helix</keyword>
<keyword evidence="1" id="KW-0812">Transmembrane</keyword>
<dbReference type="PANTHER" id="PTHR31218">
    <property type="entry name" value="WAT1-RELATED PROTEIN"/>
    <property type="match status" value="1"/>
</dbReference>
<comment type="caution">
    <text evidence="4">The sequence shown here is derived from an EMBL/GenBank/DDBJ whole genome shotgun (WGS) entry which is preliminary data.</text>
</comment>
<evidence type="ECO:0000256" key="1">
    <source>
        <dbReference type="ARBA" id="ARBA00022692"/>
    </source>
</evidence>
<sequence>MVGTQCIYAGIALFSRTAFLQGMKPPIFLEEFIELVLGVEDLRNDICSRLFWDRSQYELVFRRLVLVLGCHSHCHGQSGSCGNPCDGNCNGTGEGWFPEHEKYGKDSRDTGVGAALTFFRQTWCISQRGPVLSAMFSPLNTVLATNFASIFLHEEINIGRVIISYSHGLCHRIGNEMFVLTSKISAEIG</sequence>
<gene>
    <name evidence="4" type="ORF">CRG98_037242</name>
</gene>
<reference evidence="4 5" key="1">
    <citation type="submission" date="2017-11" db="EMBL/GenBank/DDBJ databases">
        <title>De-novo sequencing of pomegranate (Punica granatum L.) genome.</title>
        <authorList>
            <person name="Akparov Z."/>
            <person name="Amiraslanov A."/>
            <person name="Hajiyeva S."/>
            <person name="Abbasov M."/>
            <person name="Kaur K."/>
            <person name="Hamwieh A."/>
            <person name="Solovyev V."/>
            <person name="Salamov A."/>
            <person name="Braich B."/>
            <person name="Kosarev P."/>
            <person name="Mahmoud A."/>
            <person name="Hajiyev E."/>
            <person name="Babayeva S."/>
            <person name="Izzatullayeva V."/>
            <person name="Mammadov A."/>
            <person name="Mammadov A."/>
            <person name="Sharifova S."/>
            <person name="Ojaghi J."/>
            <person name="Eynullazada K."/>
            <person name="Bayramov B."/>
            <person name="Abdulazimova A."/>
            <person name="Shahmuradov I."/>
        </authorList>
    </citation>
    <scope>NUCLEOTIDE SEQUENCE [LARGE SCALE GENOMIC DNA]</scope>
    <source>
        <strain evidence="5">cv. AG2017</strain>
        <tissue evidence="4">Leaf</tissue>
    </source>
</reference>
<name>A0A2I0IED5_PUNGR</name>
<dbReference type="AlphaFoldDB" id="A0A2I0IED5"/>
<evidence type="ECO:0000256" key="3">
    <source>
        <dbReference type="ARBA" id="ARBA00023136"/>
    </source>
</evidence>
<dbReference type="Proteomes" id="UP000233551">
    <property type="component" value="Unassembled WGS sequence"/>
</dbReference>
<evidence type="ECO:0000313" key="4">
    <source>
        <dbReference type="EMBL" id="PKI42364.1"/>
    </source>
</evidence>
<proteinExistence type="predicted"/>
<keyword evidence="3" id="KW-0472">Membrane</keyword>
<keyword evidence="5" id="KW-1185">Reference proteome</keyword>
<dbReference type="EMBL" id="PGOL01003185">
    <property type="protein sequence ID" value="PKI42364.1"/>
    <property type="molecule type" value="Genomic_DNA"/>
</dbReference>
<evidence type="ECO:0000256" key="2">
    <source>
        <dbReference type="ARBA" id="ARBA00022989"/>
    </source>
</evidence>
<dbReference type="GO" id="GO:0022857">
    <property type="term" value="F:transmembrane transporter activity"/>
    <property type="evidence" value="ECO:0007669"/>
    <property type="project" value="InterPro"/>
</dbReference>
<dbReference type="STRING" id="22663.A0A2I0IED5"/>
<evidence type="ECO:0000313" key="5">
    <source>
        <dbReference type="Proteomes" id="UP000233551"/>
    </source>
</evidence>
<organism evidence="4 5">
    <name type="scientific">Punica granatum</name>
    <name type="common">Pomegranate</name>
    <dbReference type="NCBI Taxonomy" id="22663"/>
    <lineage>
        <taxon>Eukaryota</taxon>
        <taxon>Viridiplantae</taxon>
        <taxon>Streptophyta</taxon>
        <taxon>Embryophyta</taxon>
        <taxon>Tracheophyta</taxon>
        <taxon>Spermatophyta</taxon>
        <taxon>Magnoliopsida</taxon>
        <taxon>eudicotyledons</taxon>
        <taxon>Gunneridae</taxon>
        <taxon>Pentapetalae</taxon>
        <taxon>rosids</taxon>
        <taxon>malvids</taxon>
        <taxon>Myrtales</taxon>
        <taxon>Lythraceae</taxon>
        <taxon>Punica</taxon>
    </lineage>
</organism>
<dbReference type="InterPro" id="IPR030184">
    <property type="entry name" value="WAT1-related"/>
</dbReference>
<protein>
    <submittedName>
        <fullName evidence="4">Uncharacterized protein</fullName>
    </submittedName>
</protein>